<name>X1BLP7_9ZZZZ</name>
<sequence length="141" mass="16420">MTKKIVLISCASKKLAYKSKAKDLYISTLFRLSFAYAKKLKPDKIFILSAKYGLLNLNDEIATYNETLNNKPVSDIEIWAEKVVTDLGKMVNLKSDMFVFFAGKKYREYILPYIRYYKIPLKGLRIGEQLKFLKNKLEQTD</sequence>
<dbReference type="AlphaFoldDB" id="X1BLP7"/>
<accession>X1BLP7</accession>
<protein>
    <recommendedName>
        <fullName evidence="1">DUF6884 domain-containing protein</fullName>
    </recommendedName>
</protein>
<feature type="domain" description="DUF6884" evidence="1">
    <location>
        <begin position="5"/>
        <end position="134"/>
    </location>
</feature>
<gene>
    <name evidence="2" type="ORF">S01H4_09084</name>
</gene>
<dbReference type="EMBL" id="BART01003221">
    <property type="protein sequence ID" value="GAG73021.1"/>
    <property type="molecule type" value="Genomic_DNA"/>
</dbReference>
<dbReference type="Pfam" id="PF21818">
    <property type="entry name" value="DUF6884"/>
    <property type="match status" value="1"/>
</dbReference>
<dbReference type="InterPro" id="IPR049251">
    <property type="entry name" value="DUF6884"/>
</dbReference>
<comment type="caution">
    <text evidence="2">The sequence shown here is derived from an EMBL/GenBank/DDBJ whole genome shotgun (WGS) entry which is preliminary data.</text>
</comment>
<organism evidence="2">
    <name type="scientific">marine sediment metagenome</name>
    <dbReference type="NCBI Taxonomy" id="412755"/>
    <lineage>
        <taxon>unclassified sequences</taxon>
        <taxon>metagenomes</taxon>
        <taxon>ecological metagenomes</taxon>
    </lineage>
</organism>
<evidence type="ECO:0000259" key="1">
    <source>
        <dbReference type="Pfam" id="PF21818"/>
    </source>
</evidence>
<proteinExistence type="predicted"/>
<reference evidence="2" key="1">
    <citation type="journal article" date="2014" name="Front. Microbiol.">
        <title>High frequency of phylogenetically diverse reductive dehalogenase-homologous genes in deep subseafloor sedimentary metagenomes.</title>
        <authorList>
            <person name="Kawai M."/>
            <person name="Futagami T."/>
            <person name="Toyoda A."/>
            <person name="Takaki Y."/>
            <person name="Nishi S."/>
            <person name="Hori S."/>
            <person name="Arai W."/>
            <person name="Tsubouchi T."/>
            <person name="Morono Y."/>
            <person name="Uchiyama I."/>
            <person name="Ito T."/>
            <person name="Fujiyama A."/>
            <person name="Inagaki F."/>
            <person name="Takami H."/>
        </authorList>
    </citation>
    <scope>NUCLEOTIDE SEQUENCE</scope>
    <source>
        <strain evidence="2">Expedition CK06-06</strain>
    </source>
</reference>
<evidence type="ECO:0000313" key="2">
    <source>
        <dbReference type="EMBL" id="GAG73021.1"/>
    </source>
</evidence>